<protein>
    <submittedName>
        <fullName evidence="1">Uncharacterized protein</fullName>
    </submittedName>
</protein>
<dbReference type="AlphaFoldDB" id="A0A371DX63"/>
<gene>
    <name evidence="1" type="ORF">OH76DRAFT_18167</name>
</gene>
<proteinExistence type="predicted"/>
<dbReference type="EMBL" id="KZ857379">
    <property type="protein sequence ID" value="RDX57137.1"/>
    <property type="molecule type" value="Genomic_DNA"/>
</dbReference>
<sequence>MDRPAACSPDIGQHTTPISELMAATSAAAALILGHRQSTVLGSLCNQSPAPSFISLHPSDRGNWAPVWSNAQDVAMPTPTPNARARECGDSNQPTTLHYRGDANSQNGDEVIAFGPLLCPALNCYSSCPVRTRVRWARFRTRSISEGAGGRVKGPASIRIPTDPTWAPFL</sequence>
<accession>A0A371DX63</accession>
<evidence type="ECO:0000313" key="1">
    <source>
        <dbReference type="EMBL" id="RDX57137.1"/>
    </source>
</evidence>
<dbReference type="Proteomes" id="UP000256964">
    <property type="component" value="Unassembled WGS sequence"/>
</dbReference>
<keyword evidence="2" id="KW-1185">Reference proteome</keyword>
<evidence type="ECO:0000313" key="2">
    <source>
        <dbReference type="Proteomes" id="UP000256964"/>
    </source>
</evidence>
<name>A0A371DX63_9APHY</name>
<organism evidence="1 2">
    <name type="scientific">Lentinus brumalis</name>
    <dbReference type="NCBI Taxonomy" id="2498619"/>
    <lineage>
        <taxon>Eukaryota</taxon>
        <taxon>Fungi</taxon>
        <taxon>Dikarya</taxon>
        <taxon>Basidiomycota</taxon>
        <taxon>Agaricomycotina</taxon>
        <taxon>Agaricomycetes</taxon>
        <taxon>Polyporales</taxon>
        <taxon>Polyporaceae</taxon>
        <taxon>Lentinus</taxon>
    </lineage>
</organism>
<reference evidence="1 2" key="1">
    <citation type="journal article" date="2018" name="Biotechnol. Biofuels">
        <title>Integrative visual omics of the white-rot fungus Polyporus brumalis exposes the biotechnological potential of its oxidative enzymes for delignifying raw plant biomass.</title>
        <authorList>
            <person name="Miyauchi S."/>
            <person name="Rancon A."/>
            <person name="Drula E."/>
            <person name="Hage H."/>
            <person name="Chaduli D."/>
            <person name="Favel A."/>
            <person name="Grisel S."/>
            <person name="Henrissat B."/>
            <person name="Herpoel-Gimbert I."/>
            <person name="Ruiz-Duenas F.J."/>
            <person name="Chevret D."/>
            <person name="Hainaut M."/>
            <person name="Lin J."/>
            <person name="Wang M."/>
            <person name="Pangilinan J."/>
            <person name="Lipzen A."/>
            <person name="Lesage-Meessen L."/>
            <person name="Navarro D."/>
            <person name="Riley R."/>
            <person name="Grigoriev I.V."/>
            <person name="Zhou S."/>
            <person name="Raouche S."/>
            <person name="Rosso M.N."/>
        </authorList>
    </citation>
    <scope>NUCLEOTIDE SEQUENCE [LARGE SCALE GENOMIC DNA]</scope>
    <source>
        <strain evidence="1 2">BRFM 1820</strain>
    </source>
</reference>